<sequence>MTPAPSAAPAQNAALAPLPGVDMRVFGAWVASSTAALRQTDTMAKTLHDSAPAAAAPAPAPAVTTAAPAAATTTLVPLPGVDMEAFGAWVETSTAALRQTDQMAKALHDAGPAFVGVEASAPVPVEIDVTPEFSFAAFGPLGTLDSLDLGVSAPIDVLHGG</sequence>
<organism evidence="1 2">
    <name type="scientific">Azospirillum brasilense</name>
    <dbReference type="NCBI Taxonomy" id="192"/>
    <lineage>
        <taxon>Bacteria</taxon>
        <taxon>Pseudomonadati</taxon>
        <taxon>Pseudomonadota</taxon>
        <taxon>Alphaproteobacteria</taxon>
        <taxon>Rhodospirillales</taxon>
        <taxon>Azospirillaceae</taxon>
        <taxon>Azospirillum</taxon>
    </lineage>
</organism>
<name>A0A4D8QAY6_AZOBR</name>
<accession>A0A4D8QAY6</accession>
<dbReference type="Proteomes" id="UP000298596">
    <property type="component" value="Plasmid p7"/>
</dbReference>
<dbReference type="EMBL" id="CP032337">
    <property type="protein sequence ID" value="QCO07468.1"/>
    <property type="molecule type" value="Genomic_DNA"/>
</dbReference>
<reference evidence="1 2" key="1">
    <citation type="submission" date="2018-09" db="EMBL/GenBank/DDBJ databases">
        <title>Whole genome based analysis of evolution and adaptive divergence in Indian and Brazilian strains of Azospirillum brasilense.</title>
        <authorList>
            <person name="Singh C."/>
            <person name="Tripathi A.K."/>
        </authorList>
    </citation>
    <scope>NUCLEOTIDE SEQUENCE [LARGE SCALE GENOMIC DNA]</scope>
    <source>
        <strain evidence="1 2">MTCC4036</strain>
        <plasmid evidence="1 2">p7</plasmid>
    </source>
</reference>
<evidence type="ECO:0000313" key="2">
    <source>
        <dbReference type="Proteomes" id="UP000298596"/>
    </source>
</evidence>
<geneLocation type="plasmid" evidence="1 2">
    <name>p7</name>
</geneLocation>
<keyword evidence="1" id="KW-0614">Plasmid</keyword>
<dbReference type="AlphaFoldDB" id="A0A4D8QAY6"/>
<protein>
    <submittedName>
        <fullName evidence="1">Uncharacterized protein</fullName>
    </submittedName>
</protein>
<evidence type="ECO:0000313" key="1">
    <source>
        <dbReference type="EMBL" id="QCO07468.1"/>
    </source>
</evidence>
<gene>
    <name evidence="1" type="ORF">D3867_36915</name>
</gene>
<proteinExistence type="predicted"/>